<organism evidence="2 3">
    <name type="scientific">Coprinellus micaceus</name>
    <name type="common">Glistening ink-cap mushroom</name>
    <name type="synonym">Coprinus micaceus</name>
    <dbReference type="NCBI Taxonomy" id="71717"/>
    <lineage>
        <taxon>Eukaryota</taxon>
        <taxon>Fungi</taxon>
        <taxon>Dikarya</taxon>
        <taxon>Basidiomycota</taxon>
        <taxon>Agaricomycotina</taxon>
        <taxon>Agaricomycetes</taxon>
        <taxon>Agaricomycetidae</taxon>
        <taxon>Agaricales</taxon>
        <taxon>Agaricineae</taxon>
        <taxon>Psathyrellaceae</taxon>
        <taxon>Coprinellus</taxon>
    </lineage>
</organism>
<dbReference type="AlphaFoldDB" id="A0A4Y7SVU6"/>
<dbReference type="STRING" id="71717.A0A4Y7SVU6"/>
<accession>A0A4Y7SVU6</accession>
<feature type="region of interest" description="Disordered" evidence="1">
    <location>
        <begin position="459"/>
        <end position="479"/>
    </location>
</feature>
<name>A0A4Y7SVU6_COPMI</name>
<feature type="region of interest" description="Disordered" evidence="1">
    <location>
        <begin position="280"/>
        <end position="304"/>
    </location>
</feature>
<sequence length="499" mass="56328">MAAQVARTAARPAGVLPPASPFAELLRRSRFASYDPEVKQTYSAPPEYAHRGNWGLKRPIAQKRRNAYITLKSYEDHAQFIEWNNAEAQVRFMKRFEELNVTPRISDTSKMGKTLGSSKSSIWLTDSEFDTAKDKEYRYAVREKAVEEAEEQAGREDVSLEDLGKRGRGKYSGMAVPSTITQRQGPWNYRQPNIDAMNGEEFEAYIERLRTLRPMFYERMREELSRKLNSSGITPAGLQPSTSDLRLAMNKHLSSDHRVFINDYFERQYAERTDDLAAADPESGEALPKDFVQPKIKPQPHRSGGLMYAHPTLLDTFFTTKPKSALILGEETSKVSTPDHNVGALPVHVSFGGVIAELERRPQGTKPLFTYNSGPENGILSENVVKVRVSHFELTHAPNVVGRKAEGLKGMCVKERVTPIFDETTERYNSALLGSFEYVRNPPVPVSKRAMMVDWKRANGHPGYATQNSGRRQSRNNNKNTVNRLRGMVEAEQKRGDSS</sequence>
<dbReference type="PANTHER" id="PTHR28058:SF1">
    <property type="entry name" value="SMALL RIBOSOMAL SUBUNIT PROTEIN BS1M"/>
    <property type="match status" value="1"/>
</dbReference>
<dbReference type="EMBL" id="QPFP01000052">
    <property type="protein sequence ID" value="TEB25980.1"/>
    <property type="molecule type" value="Genomic_DNA"/>
</dbReference>
<reference evidence="2 3" key="1">
    <citation type="journal article" date="2019" name="Nat. Ecol. Evol.">
        <title>Megaphylogeny resolves global patterns of mushroom evolution.</title>
        <authorList>
            <person name="Varga T."/>
            <person name="Krizsan K."/>
            <person name="Foldi C."/>
            <person name="Dima B."/>
            <person name="Sanchez-Garcia M."/>
            <person name="Sanchez-Ramirez S."/>
            <person name="Szollosi G.J."/>
            <person name="Szarkandi J.G."/>
            <person name="Papp V."/>
            <person name="Albert L."/>
            <person name="Andreopoulos W."/>
            <person name="Angelini C."/>
            <person name="Antonin V."/>
            <person name="Barry K.W."/>
            <person name="Bougher N.L."/>
            <person name="Buchanan P."/>
            <person name="Buyck B."/>
            <person name="Bense V."/>
            <person name="Catcheside P."/>
            <person name="Chovatia M."/>
            <person name="Cooper J."/>
            <person name="Damon W."/>
            <person name="Desjardin D."/>
            <person name="Finy P."/>
            <person name="Geml J."/>
            <person name="Haridas S."/>
            <person name="Hughes K."/>
            <person name="Justo A."/>
            <person name="Karasinski D."/>
            <person name="Kautmanova I."/>
            <person name="Kiss B."/>
            <person name="Kocsube S."/>
            <person name="Kotiranta H."/>
            <person name="LaButti K.M."/>
            <person name="Lechner B.E."/>
            <person name="Liimatainen K."/>
            <person name="Lipzen A."/>
            <person name="Lukacs Z."/>
            <person name="Mihaltcheva S."/>
            <person name="Morgado L.N."/>
            <person name="Niskanen T."/>
            <person name="Noordeloos M.E."/>
            <person name="Ohm R.A."/>
            <person name="Ortiz-Santana B."/>
            <person name="Ovrebo C."/>
            <person name="Racz N."/>
            <person name="Riley R."/>
            <person name="Savchenko A."/>
            <person name="Shiryaev A."/>
            <person name="Soop K."/>
            <person name="Spirin V."/>
            <person name="Szebenyi C."/>
            <person name="Tomsovsky M."/>
            <person name="Tulloss R.E."/>
            <person name="Uehling J."/>
            <person name="Grigoriev I.V."/>
            <person name="Vagvolgyi C."/>
            <person name="Papp T."/>
            <person name="Martin F.M."/>
            <person name="Miettinen O."/>
            <person name="Hibbett D.S."/>
            <person name="Nagy L.G."/>
        </authorList>
    </citation>
    <scope>NUCLEOTIDE SEQUENCE [LARGE SCALE GENOMIC DNA]</scope>
    <source>
        <strain evidence="2 3">FP101781</strain>
    </source>
</reference>
<evidence type="ECO:0000256" key="1">
    <source>
        <dbReference type="SAM" id="MobiDB-lite"/>
    </source>
</evidence>
<gene>
    <name evidence="2" type="ORF">FA13DRAFT_1737885</name>
</gene>
<dbReference type="InterPro" id="IPR016712">
    <property type="entry name" value="Rbsml_bS1m-like"/>
</dbReference>
<dbReference type="PANTHER" id="PTHR28058">
    <property type="entry name" value="37S RIBOSOMAL PROTEIN MRP51, MITOCHONDRIAL"/>
    <property type="match status" value="1"/>
</dbReference>
<dbReference type="OrthoDB" id="2735536at2759"/>
<keyword evidence="3" id="KW-1185">Reference proteome</keyword>
<dbReference type="Proteomes" id="UP000298030">
    <property type="component" value="Unassembled WGS sequence"/>
</dbReference>
<comment type="caution">
    <text evidence="2">The sequence shown here is derived from an EMBL/GenBank/DDBJ whole genome shotgun (WGS) entry which is preliminary data.</text>
</comment>
<evidence type="ECO:0008006" key="4">
    <source>
        <dbReference type="Google" id="ProtNLM"/>
    </source>
</evidence>
<feature type="compositionally biased region" description="Low complexity" evidence="1">
    <location>
        <begin position="467"/>
        <end position="479"/>
    </location>
</feature>
<protein>
    <recommendedName>
        <fullName evidence="4">Mitochondrial ribosomal protein subunit</fullName>
    </recommendedName>
</protein>
<proteinExistence type="predicted"/>
<dbReference type="Pfam" id="PF11709">
    <property type="entry name" value="Mit_ribos_Mrp51"/>
    <property type="match status" value="1"/>
</dbReference>
<evidence type="ECO:0000313" key="3">
    <source>
        <dbReference type="Proteomes" id="UP000298030"/>
    </source>
</evidence>
<evidence type="ECO:0000313" key="2">
    <source>
        <dbReference type="EMBL" id="TEB25980.1"/>
    </source>
</evidence>